<comment type="caution">
    <text evidence="5">The sequence shown here is derived from an EMBL/GenBank/DDBJ whole genome shotgun (WGS) entry which is preliminary data.</text>
</comment>
<feature type="active site" description="Proton donor/acceptor" evidence="3">
    <location>
        <position position="143"/>
    </location>
</feature>
<evidence type="ECO:0000256" key="2">
    <source>
        <dbReference type="PIRNR" id="PIRNR006241"/>
    </source>
</evidence>
<reference evidence="5" key="1">
    <citation type="submission" date="2018-06" db="EMBL/GenBank/DDBJ databases">
        <title>Paenibacillus xerothermodurans sp. nov. an extremely dry heat resistant spore forming bacterium isolated from the soil of Cape Canaveral, Florida.</title>
        <authorList>
            <person name="Seuylemezian A."/>
            <person name="Kaur N."/>
            <person name="Patil P."/>
            <person name="Patil P."/>
            <person name="Mayilraj S."/>
            <person name="Vaishampayan P."/>
        </authorList>
    </citation>
    <scope>NUCLEOTIDE SEQUENCE [LARGE SCALE GENOMIC DNA]</scope>
    <source>
        <strain evidence="5">ATCC 27380</strain>
    </source>
</reference>
<dbReference type="GO" id="GO:0016853">
    <property type="term" value="F:isomerase activity"/>
    <property type="evidence" value="ECO:0007669"/>
    <property type="project" value="UniProtKB-KW"/>
</dbReference>
<feature type="domain" description="Xylose isomerase-like TIM barrel" evidence="4">
    <location>
        <begin position="20"/>
        <end position="239"/>
    </location>
</feature>
<evidence type="ECO:0000256" key="3">
    <source>
        <dbReference type="PIRSR" id="PIRSR006241-50"/>
    </source>
</evidence>
<evidence type="ECO:0000313" key="6">
    <source>
        <dbReference type="Proteomes" id="UP000214746"/>
    </source>
</evidence>
<keyword evidence="6" id="KW-1185">Reference proteome</keyword>
<evidence type="ECO:0000313" key="5">
    <source>
        <dbReference type="EMBL" id="PZE21069.1"/>
    </source>
</evidence>
<dbReference type="EMBL" id="NHRJ02000004">
    <property type="protein sequence ID" value="PZE21069.1"/>
    <property type="molecule type" value="Genomic_DNA"/>
</dbReference>
<dbReference type="AlphaFoldDB" id="A0A2W1N8W8"/>
<dbReference type="OrthoDB" id="9814946at2"/>
<dbReference type="RefSeq" id="WP_089199925.1">
    <property type="nucleotide sequence ID" value="NZ_NHRJ02000004.1"/>
</dbReference>
<dbReference type="InterPro" id="IPR050417">
    <property type="entry name" value="Sugar_Epim/Isomerase"/>
</dbReference>
<dbReference type="PANTHER" id="PTHR43489:SF7">
    <property type="entry name" value="3-DEHYDRO-D-GULOSIDE 4-EPIMERASE-RELATED"/>
    <property type="match status" value="1"/>
</dbReference>
<dbReference type="Gene3D" id="3.20.20.150">
    <property type="entry name" value="Divalent-metal-dependent TIM barrel enzymes"/>
    <property type="match status" value="1"/>
</dbReference>
<organism evidence="5 6">
    <name type="scientific">Paenibacillus xerothermodurans</name>
    <dbReference type="NCBI Taxonomy" id="1977292"/>
    <lineage>
        <taxon>Bacteria</taxon>
        <taxon>Bacillati</taxon>
        <taxon>Bacillota</taxon>
        <taxon>Bacilli</taxon>
        <taxon>Bacillales</taxon>
        <taxon>Paenibacillaceae</taxon>
        <taxon>Paenibacillus</taxon>
    </lineage>
</organism>
<proteinExistence type="inferred from homology"/>
<dbReference type="InterPro" id="IPR036237">
    <property type="entry name" value="Xyl_isomerase-like_sf"/>
</dbReference>
<evidence type="ECO:0000256" key="1">
    <source>
        <dbReference type="ARBA" id="ARBA00023235"/>
    </source>
</evidence>
<dbReference type="PIRSF" id="PIRSF006241">
    <property type="entry name" value="HyI"/>
    <property type="match status" value="1"/>
</dbReference>
<keyword evidence="1 2" id="KW-0413">Isomerase</keyword>
<evidence type="ECO:0000259" key="4">
    <source>
        <dbReference type="Pfam" id="PF01261"/>
    </source>
</evidence>
<dbReference type="PANTHER" id="PTHR43489">
    <property type="entry name" value="ISOMERASE"/>
    <property type="match status" value="1"/>
</dbReference>
<comment type="similarity">
    <text evidence="2">Belongs to the hyi family.</text>
</comment>
<accession>A0A2W1N8W8</accession>
<dbReference type="InterPro" id="IPR026040">
    <property type="entry name" value="HyI-like"/>
</dbReference>
<name>A0A2W1N8W8_PAEXE</name>
<dbReference type="Pfam" id="PF01261">
    <property type="entry name" value="AP_endonuc_2"/>
    <property type="match status" value="1"/>
</dbReference>
<dbReference type="Proteomes" id="UP000214746">
    <property type="component" value="Unassembled WGS sequence"/>
</dbReference>
<protein>
    <submittedName>
        <fullName evidence="5">Sugar phosphate isomerase/epimerase</fullName>
    </submittedName>
</protein>
<feature type="active site" description="Proton donor/acceptor" evidence="3">
    <location>
        <position position="237"/>
    </location>
</feature>
<dbReference type="InterPro" id="IPR013022">
    <property type="entry name" value="Xyl_isomerase-like_TIM-brl"/>
</dbReference>
<dbReference type="SUPFAM" id="SSF51658">
    <property type="entry name" value="Xylose isomerase-like"/>
    <property type="match status" value="1"/>
</dbReference>
<sequence>MFTYSVTQWIFGHEEMELSLRRLKKHGYDGVELAGEPKKINIAATQAMLQQYDLTCTSICGIYTPERDLSSSKPDIRHNAIQYVKDCVDMAVQLGATVVIVVPTPVGKSGPDTTQQEEWANAVASLKEAGTYAAEKNIHLSVEALNRYETYLVNKLDVAKQFVQQVDVKSVGIMADLFHMSIEERDHAAALRSIAPHLMHVHIADNTREAAGYGQTDFTGVISTLLELGYTGNITMEFLPPVSNPYLVAHHGEAQASSIYDEYTKQSIDHIKAIVNSLQLK</sequence>
<gene>
    <name evidence="5" type="ORF">CBW46_010345</name>
</gene>